<evidence type="ECO:0000313" key="2">
    <source>
        <dbReference type="Proteomes" id="UP000279384"/>
    </source>
</evidence>
<comment type="caution">
    <text evidence="1">The sequence shown here is derived from an EMBL/GenBank/DDBJ whole genome shotgun (WGS) entry which is preliminary data.</text>
</comment>
<reference evidence="1 2" key="1">
    <citation type="submission" date="2018-10" db="EMBL/GenBank/DDBJ databases">
        <title>Genomic Encyclopedia of Type Strains, Phase IV (KMG-IV): sequencing the most valuable type-strain genomes for metagenomic binning, comparative biology and taxonomic classification.</title>
        <authorList>
            <person name="Goeker M."/>
        </authorList>
    </citation>
    <scope>NUCLEOTIDE SEQUENCE [LARGE SCALE GENOMIC DNA]</scope>
    <source>
        <strain evidence="1 2">DSM 3303</strain>
    </source>
</reference>
<dbReference type="RefSeq" id="WP_120809872.1">
    <property type="nucleotide sequence ID" value="NZ_RBID01000011.1"/>
</dbReference>
<accession>A0A495BJD8</accession>
<gene>
    <name evidence="1" type="ORF">C8E02_1005</name>
</gene>
<dbReference type="Proteomes" id="UP000279384">
    <property type="component" value="Unassembled WGS sequence"/>
</dbReference>
<protein>
    <submittedName>
        <fullName evidence="1">Uncharacterized protein</fullName>
    </submittedName>
</protein>
<organism evidence="1 2">
    <name type="scientific">Vogesella indigofera</name>
    <name type="common">Pseudomonas indigofera</name>
    <dbReference type="NCBI Taxonomy" id="45465"/>
    <lineage>
        <taxon>Bacteria</taxon>
        <taxon>Pseudomonadati</taxon>
        <taxon>Pseudomonadota</taxon>
        <taxon>Betaproteobacteria</taxon>
        <taxon>Neisseriales</taxon>
        <taxon>Chromobacteriaceae</taxon>
        <taxon>Vogesella</taxon>
    </lineage>
</organism>
<dbReference type="EMBL" id="RBID01000011">
    <property type="protein sequence ID" value="RKQ61238.1"/>
    <property type="molecule type" value="Genomic_DNA"/>
</dbReference>
<proteinExistence type="predicted"/>
<evidence type="ECO:0000313" key="1">
    <source>
        <dbReference type="EMBL" id="RKQ61238.1"/>
    </source>
</evidence>
<name>A0A495BJD8_VOGIN</name>
<sequence length="453" mass="49477">MNLMELNDYFRRDAGKSPLMGLLDDSGYSLAQPEVGRTPEPAAPNFDFSPNEKQNKQALFSSLANMGAAMLANNRGNFGQSLGHGLAAQQQGYRGALDLASDENVQQFRTGMLKDDWQAKQQERQRQAALRRGLSELPQGADYWKNAAELYASAGDMETALKLQEYGSGGKPTDAQRNYQFLVDNGVDRKQAMQVFTPFAPTPMQYVPGSDYKPAGVFNPRDGQFIATEAPPAAEAPDPLAPWSNLPPQKADAMKPRVYEQANKQLEDLRNQVAQGRTTMTDLNRFGQLNQEQATGGLLDKGLPDWMTTDDQKQEMLAIQSRLAPQVRPAGSGSTSDRDLQLYLQSLPGIDKSGNVNKSIRDQFGKTLSAAEKKLAAAEQYLAERGHLNGFDQFYAGQGKTPAAGGQPPRQAGASIPPSAVDYLRRNIKLNPRLAQQFDAKYGQGAAASIMGR</sequence>
<dbReference type="AlphaFoldDB" id="A0A495BJD8"/>